<keyword evidence="1" id="KW-1133">Transmembrane helix</keyword>
<accession>A0A2S9MX79</accession>
<comment type="caution">
    <text evidence="2">The sequence shown here is derived from an EMBL/GenBank/DDBJ whole genome shotgun (WGS) entry which is preliminary data.</text>
</comment>
<dbReference type="RefSeq" id="WP_105795429.1">
    <property type="nucleotide sequence ID" value="NZ_JAHPLO010000020.1"/>
</dbReference>
<organism evidence="2 3">
    <name type="scientific">Burkholderia multivorans</name>
    <dbReference type="NCBI Taxonomy" id="87883"/>
    <lineage>
        <taxon>Bacteria</taxon>
        <taxon>Pseudomonadati</taxon>
        <taxon>Pseudomonadota</taxon>
        <taxon>Betaproteobacteria</taxon>
        <taxon>Burkholderiales</taxon>
        <taxon>Burkholderiaceae</taxon>
        <taxon>Burkholderia</taxon>
        <taxon>Burkholderia cepacia complex</taxon>
    </lineage>
</organism>
<name>A0A2S9MX79_9BURK</name>
<feature type="transmembrane region" description="Helical" evidence="1">
    <location>
        <begin position="69"/>
        <end position="86"/>
    </location>
</feature>
<dbReference type="Proteomes" id="UP000238982">
    <property type="component" value="Unassembled WGS sequence"/>
</dbReference>
<evidence type="ECO:0000313" key="3">
    <source>
        <dbReference type="Proteomes" id="UP000238982"/>
    </source>
</evidence>
<feature type="transmembrane region" description="Helical" evidence="1">
    <location>
        <begin position="120"/>
        <end position="141"/>
    </location>
</feature>
<sequence>MDARSLVICLSSVTLALSSYIYGWKFFKRGNFLLGMETWIVGISSTNAVIFFATGSAVSWALAHFFDTFSRGFGFPVITIAGLMAVTHGYKPGIRTDVALFVIPTIITLILINFDIFSGFLPYFLLAMWSIFSVYLAYLVVRLLKAGAVVQAMALLLSLILSQVIASIYDFYKIPGEETNVVFNFFTLALLTWAYGVAALYYAYRALERERRVEITANRRVPFTS</sequence>
<feature type="transmembrane region" description="Helical" evidence="1">
    <location>
        <begin position="181"/>
        <end position="204"/>
    </location>
</feature>
<proteinExistence type="predicted"/>
<feature type="transmembrane region" description="Helical" evidence="1">
    <location>
        <begin position="39"/>
        <end position="63"/>
    </location>
</feature>
<protein>
    <submittedName>
        <fullName evidence="2">Uncharacterized protein</fullName>
    </submittedName>
</protein>
<dbReference type="EMBL" id="PVGH01000033">
    <property type="protein sequence ID" value="PRF64008.1"/>
    <property type="molecule type" value="Genomic_DNA"/>
</dbReference>
<gene>
    <name evidence="2" type="ORF">C6Q15_06515</name>
</gene>
<reference evidence="2 3" key="1">
    <citation type="submission" date="2018-03" db="EMBL/GenBank/DDBJ databases">
        <authorList>
            <person name="Keele B.F."/>
        </authorList>
    </citation>
    <scope>NUCLEOTIDE SEQUENCE [LARGE SCALE GENOMIC DNA]</scope>
    <source>
        <strain evidence="2 3">AU19729</strain>
    </source>
</reference>
<feature type="transmembrane region" description="Helical" evidence="1">
    <location>
        <begin position="6"/>
        <end position="27"/>
    </location>
</feature>
<evidence type="ECO:0000256" key="1">
    <source>
        <dbReference type="SAM" id="Phobius"/>
    </source>
</evidence>
<feature type="transmembrane region" description="Helical" evidence="1">
    <location>
        <begin position="98"/>
        <end position="114"/>
    </location>
</feature>
<evidence type="ECO:0000313" key="2">
    <source>
        <dbReference type="EMBL" id="PRF64008.1"/>
    </source>
</evidence>
<keyword evidence="1" id="KW-0812">Transmembrane</keyword>
<feature type="transmembrane region" description="Helical" evidence="1">
    <location>
        <begin position="148"/>
        <end position="169"/>
    </location>
</feature>
<keyword evidence="1" id="KW-0472">Membrane</keyword>
<dbReference type="AlphaFoldDB" id="A0A2S9MX79"/>